<dbReference type="EMBL" id="BARV01035072">
    <property type="protein sequence ID" value="GAI53508.1"/>
    <property type="molecule type" value="Genomic_DNA"/>
</dbReference>
<dbReference type="NCBIfam" id="NF004051">
    <property type="entry name" value="PRK05571.1"/>
    <property type="match status" value="1"/>
</dbReference>
<dbReference type="InterPro" id="IPR036569">
    <property type="entry name" value="RpiB_LacA_LacB_sf"/>
</dbReference>
<dbReference type="PANTHER" id="PTHR43732">
    <property type="entry name" value="RIBOSE 5-PHOSPHATE ISOMERASE-RELATED"/>
    <property type="match status" value="1"/>
</dbReference>
<evidence type="ECO:0000256" key="2">
    <source>
        <dbReference type="ARBA" id="ARBA00023235"/>
    </source>
</evidence>
<sequence>MHIAIGCDHRGLNLKQFIIKLVTESGHSYDDFGCYTADSVDYPDIAQKVAEAVAEGDFGCGILMCDTGIGMSIAANKVKGIRAALCHDTFSARRARQHNDANILCLGEELAQDTVPEVIGAFLTSEFEGGRHQRRLNKIRAMEG</sequence>
<dbReference type="GO" id="GO:0016853">
    <property type="term" value="F:isomerase activity"/>
    <property type="evidence" value="ECO:0007669"/>
    <property type="project" value="UniProtKB-KW"/>
</dbReference>
<protein>
    <recommendedName>
        <fullName evidence="4">Ribose 5-phosphate isomerase B</fullName>
    </recommendedName>
</protein>
<dbReference type="NCBIfam" id="TIGR00689">
    <property type="entry name" value="rpiB_lacA_lacB"/>
    <property type="match status" value="1"/>
</dbReference>
<dbReference type="PIRSF" id="PIRSF005384">
    <property type="entry name" value="RpiB_LacA_B"/>
    <property type="match status" value="1"/>
</dbReference>
<accession>X1PCD6</accession>
<organism evidence="3">
    <name type="scientific">marine sediment metagenome</name>
    <dbReference type="NCBI Taxonomy" id="412755"/>
    <lineage>
        <taxon>unclassified sequences</taxon>
        <taxon>metagenomes</taxon>
        <taxon>ecological metagenomes</taxon>
    </lineage>
</organism>
<dbReference type="Pfam" id="PF02502">
    <property type="entry name" value="LacAB_rpiB"/>
    <property type="match status" value="1"/>
</dbReference>
<evidence type="ECO:0000256" key="1">
    <source>
        <dbReference type="ARBA" id="ARBA00008754"/>
    </source>
</evidence>
<dbReference type="InterPro" id="IPR003500">
    <property type="entry name" value="RpiB_LacA_LacB"/>
</dbReference>
<dbReference type="Gene3D" id="3.40.1400.10">
    <property type="entry name" value="Sugar-phosphate isomerase, RpiB/LacA/LacB"/>
    <property type="match status" value="1"/>
</dbReference>
<proteinExistence type="inferred from homology"/>
<comment type="similarity">
    <text evidence="1">Belongs to the LacAB/RpiB family.</text>
</comment>
<dbReference type="InterPro" id="IPR051812">
    <property type="entry name" value="SPI_LacAB/RpiB"/>
</dbReference>
<dbReference type="PANTHER" id="PTHR43732:SF1">
    <property type="entry name" value="RIBOSE 5-PHOSPHATE ISOMERASE"/>
    <property type="match status" value="1"/>
</dbReference>
<evidence type="ECO:0000313" key="3">
    <source>
        <dbReference type="EMBL" id="GAI53508.1"/>
    </source>
</evidence>
<dbReference type="GO" id="GO:0005975">
    <property type="term" value="P:carbohydrate metabolic process"/>
    <property type="evidence" value="ECO:0007669"/>
    <property type="project" value="InterPro"/>
</dbReference>
<dbReference type="SUPFAM" id="SSF89623">
    <property type="entry name" value="Ribose/Galactose isomerase RpiB/AlsB"/>
    <property type="match status" value="1"/>
</dbReference>
<dbReference type="InterPro" id="IPR004785">
    <property type="entry name" value="RpiB"/>
</dbReference>
<comment type="caution">
    <text evidence="3">The sequence shown here is derived from an EMBL/GenBank/DDBJ whole genome shotgun (WGS) entry which is preliminary data.</text>
</comment>
<dbReference type="AlphaFoldDB" id="X1PCD6"/>
<reference evidence="3" key="1">
    <citation type="journal article" date="2014" name="Front. Microbiol.">
        <title>High frequency of phylogenetically diverse reductive dehalogenase-homologous genes in deep subseafloor sedimentary metagenomes.</title>
        <authorList>
            <person name="Kawai M."/>
            <person name="Futagami T."/>
            <person name="Toyoda A."/>
            <person name="Takaki Y."/>
            <person name="Nishi S."/>
            <person name="Hori S."/>
            <person name="Arai W."/>
            <person name="Tsubouchi T."/>
            <person name="Morono Y."/>
            <person name="Uchiyama I."/>
            <person name="Ito T."/>
            <person name="Fujiyama A."/>
            <person name="Inagaki F."/>
            <person name="Takami H."/>
        </authorList>
    </citation>
    <scope>NUCLEOTIDE SEQUENCE</scope>
    <source>
        <strain evidence="3">Expedition CK06-06</strain>
    </source>
</reference>
<gene>
    <name evidence="3" type="ORF">S06H3_54783</name>
</gene>
<dbReference type="NCBIfam" id="TIGR01120">
    <property type="entry name" value="rpiB"/>
    <property type="match status" value="1"/>
</dbReference>
<keyword evidence="2" id="KW-0413">Isomerase</keyword>
<name>X1PCD6_9ZZZZ</name>
<evidence type="ECO:0008006" key="4">
    <source>
        <dbReference type="Google" id="ProtNLM"/>
    </source>
</evidence>